<dbReference type="EMBL" id="CP094302">
    <property type="protein sequence ID" value="WHP82422.1"/>
    <property type="molecule type" value="Genomic_DNA"/>
</dbReference>
<evidence type="ECO:0000256" key="1">
    <source>
        <dbReference type="ARBA" id="ARBA00006799"/>
    </source>
</evidence>
<name>A0ABY8SC54_9GAMM</name>
<protein>
    <submittedName>
        <fullName evidence="3">Phage portal protein</fullName>
    </submittedName>
</protein>
<accession>A0ABY8SC54</accession>
<dbReference type="RefSeq" id="WP_034165800.1">
    <property type="nucleotide sequence ID" value="NZ_CP094302.2"/>
</dbReference>
<evidence type="ECO:0000313" key="3">
    <source>
        <dbReference type="EMBL" id="WHP82422.1"/>
    </source>
</evidence>
<organism evidence="3 4">
    <name type="scientific">Edwardsiella anguillarum</name>
    <dbReference type="NCBI Taxonomy" id="1821960"/>
    <lineage>
        <taxon>Bacteria</taxon>
        <taxon>Pseudomonadati</taxon>
        <taxon>Pseudomonadota</taxon>
        <taxon>Gammaproteobacteria</taxon>
        <taxon>Enterobacterales</taxon>
        <taxon>Hafniaceae</taxon>
        <taxon>Edwardsiella</taxon>
    </lineage>
</organism>
<gene>
    <name evidence="3" type="ORF">MQ095_11455</name>
</gene>
<dbReference type="NCBIfam" id="TIGR01540">
    <property type="entry name" value="portal_PBSX"/>
    <property type="match status" value="1"/>
</dbReference>
<keyword evidence="4" id="KW-1185">Reference proteome</keyword>
<dbReference type="Proteomes" id="UP001238370">
    <property type="component" value="Chromosome"/>
</dbReference>
<dbReference type="InterPro" id="IPR006944">
    <property type="entry name" value="Phage/GTA_portal"/>
</dbReference>
<proteinExistence type="inferred from homology"/>
<feature type="region of interest" description="Disordered" evidence="2">
    <location>
        <begin position="1"/>
        <end position="21"/>
    </location>
</feature>
<dbReference type="Pfam" id="PF04860">
    <property type="entry name" value="Phage_portal"/>
    <property type="match status" value="1"/>
</dbReference>
<comment type="similarity">
    <text evidence="1">Belongs to the phage portal family. PBSX subfamily.</text>
</comment>
<reference evidence="3 4" key="1">
    <citation type="submission" date="2022-03" db="EMBL/GenBank/DDBJ databases">
        <title>Survey of Intraspecific Variation of Edwardsiella anguillarum Isolates from Non-Anguillid Fish Host Originating from Varied Geographic Locations.</title>
        <authorList>
            <person name="Armwood A.R."/>
            <person name="Woodyard E."/>
            <person name="Waldbieser G.C."/>
            <person name="Camus A.C."/>
            <person name="Divya D."/>
            <person name="Tekedar H."/>
            <person name="Soto E."/>
            <person name="Stein C."/>
            <person name="Ucko M."/>
            <person name="Ware C."/>
            <person name="Griffin M.J."/>
        </authorList>
    </citation>
    <scope>NUCLEOTIDE SEQUENCE [LARGE SCALE GENOMIC DNA]</scope>
    <source>
        <strain evidence="3 4">R18-35-2</strain>
    </source>
</reference>
<feature type="compositionally biased region" description="Basic residues" evidence="2">
    <location>
        <begin position="1"/>
        <end position="12"/>
    </location>
</feature>
<evidence type="ECO:0000313" key="4">
    <source>
        <dbReference type="Proteomes" id="UP001238370"/>
    </source>
</evidence>
<sequence length="351" mass="38418">MKKTKRPPKARGGKLGQRAMRHRSPGSFIEFGDPEPVAAWGSYNGVLWSGYDGYYLPPIERMDLAVLANIAPYHGAVLRARVNMVMAGFQGGGGLTHSDMAAAVTNLLIFGDVGLLKVRNRLGHINRLHVLPSLYLRRTADRKTIIVQGGINDLTYAGGEVIFVAQYDPQQQVYGVPDYLHGMESAMLNVDATRFRRRYYKNGAHLGYILYSTDPDMDPKLEALFRKKIEASKGAGNFKSMFINIPGGDKEGVKVIPIGDSGTKDEFLNIKNVSAQDQLTAHRFPPGLAGIIPSNAGGLGDPLKAREAYYRDEVIPLRRLIMEGVNAAPDIGGLGRVTFSLTFDDDAQIAQ</sequence>
<evidence type="ECO:0000256" key="2">
    <source>
        <dbReference type="SAM" id="MobiDB-lite"/>
    </source>
</evidence>
<dbReference type="InterPro" id="IPR006430">
    <property type="entry name" value="Phage_portal_PBSX"/>
</dbReference>
<dbReference type="GeneID" id="33937848"/>